<protein>
    <recommendedName>
        <fullName evidence="11">Probable nicotinate-nucleotide adenylyltransferase</fullName>
        <ecNumber evidence="11">2.7.7.18</ecNumber>
    </recommendedName>
    <alternativeName>
        <fullName evidence="11">Deamido-NAD(+) diphosphorylase</fullName>
    </alternativeName>
    <alternativeName>
        <fullName evidence="11">Deamido-NAD(+) pyrophosphorylase</fullName>
    </alternativeName>
    <alternativeName>
        <fullName evidence="11">Nicotinate mononucleotide adenylyltransferase</fullName>
        <shortName evidence="11">NaMN adenylyltransferase</shortName>
    </alternativeName>
</protein>
<keyword evidence="14" id="KW-1185">Reference proteome</keyword>
<keyword evidence="6 11" id="KW-0548">Nucleotidyltransferase</keyword>
<comment type="function">
    <text evidence="1 11">Catalyzes the reversible adenylation of nicotinate mononucleotide (NaMN) to nicotinic acid adenine dinucleotide (NaAD).</text>
</comment>
<keyword evidence="5 11" id="KW-0808">Transferase</keyword>
<keyword evidence="9 11" id="KW-0520">NAD</keyword>
<evidence type="ECO:0000256" key="5">
    <source>
        <dbReference type="ARBA" id="ARBA00022679"/>
    </source>
</evidence>
<dbReference type="SUPFAM" id="SSF52374">
    <property type="entry name" value="Nucleotidylyl transferase"/>
    <property type="match status" value="1"/>
</dbReference>
<dbReference type="GO" id="GO:0009435">
    <property type="term" value="P:NAD+ biosynthetic process"/>
    <property type="evidence" value="ECO:0007669"/>
    <property type="project" value="UniProtKB-UniRule"/>
</dbReference>
<reference evidence="13 14" key="1">
    <citation type="submission" date="2019-09" db="EMBL/GenBank/DDBJ databases">
        <title>Draft Whole-Genome sequence of Blastochloris sulfoviridis DSM 729.</title>
        <authorList>
            <person name="Meyer T.E."/>
            <person name="Kyndt J.A."/>
        </authorList>
    </citation>
    <scope>NUCLEOTIDE SEQUENCE [LARGE SCALE GENOMIC DNA]</scope>
    <source>
        <strain evidence="13 14">DSM 729</strain>
    </source>
</reference>
<evidence type="ECO:0000256" key="10">
    <source>
        <dbReference type="ARBA" id="ARBA00048721"/>
    </source>
</evidence>
<name>A0A5M6HZ82_9HYPH</name>
<evidence type="ECO:0000256" key="11">
    <source>
        <dbReference type="HAMAP-Rule" id="MF_00244"/>
    </source>
</evidence>
<dbReference type="InterPro" id="IPR014729">
    <property type="entry name" value="Rossmann-like_a/b/a_fold"/>
</dbReference>
<dbReference type="CDD" id="cd02165">
    <property type="entry name" value="NMNAT"/>
    <property type="match status" value="1"/>
</dbReference>
<evidence type="ECO:0000256" key="9">
    <source>
        <dbReference type="ARBA" id="ARBA00023027"/>
    </source>
</evidence>
<dbReference type="OrthoDB" id="5295945at2"/>
<comment type="similarity">
    <text evidence="3 11">Belongs to the NadD family.</text>
</comment>
<dbReference type="GO" id="GO:0004515">
    <property type="term" value="F:nicotinate-nucleotide adenylyltransferase activity"/>
    <property type="evidence" value="ECO:0007669"/>
    <property type="project" value="UniProtKB-UniRule"/>
</dbReference>
<comment type="caution">
    <text evidence="13">The sequence shown here is derived from an EMBL/GenBank/DDBJ whole genome shotgun (WGS) entry which is preliminary data.</text>
</comment>
<evidence type="ECO:0000256" key="2">
    <source>
        <dbReference type="ARBA" id="ARBA00005019"/>
    </source>
</evidence>
<evidence type="ECO:0000259" key="12">
    <source>
        <dbReference type="Pfam" id="PF01467"/>
    </source>
</evidence>
<comment type="pathway">
    <text evidence="2 11">Cofactor biosynthesis; NAD(+) biosynthesis; deamido-NAD(+) from nicotinate D-ribonucleotide: step 1/1.</text>
</comment>
<dbReference type="InterPro" id="IPR005248">
    <property type="entry name" value="NadD/NMNAT"/>
</dbReference>
<evidence type="ECO:0000256" key="7">
    <source>
        <dbReference type="ARBA" id="ARBA00022741"/>
    </source>
</evidence>
<keyword evidence="7 11" id="KW-0547">Nucleotide-binding</keyword>
<dbReference type="RefSeq" id="WP_150097501.1">
    <property type="nucleotide sequence ID" value="NZ_VWPL01000014.1"/>
</dbReference>
<dbReference type="EC" id="2.7.7.18" evidence="11"/>
<organism evidence="13 14">
    <name type="scientific">Blastochloris sulfoviridis</name>
    <dbReference type="NCBI Taxonomy" id="50712"/>
    <lineage>
        <taxon>Bacteria</taxon>
        <taxon>Pseudomonadati</taxon>
        <taxon>Pseudomonadota</taxon>
        <taxon>Alphaproteobacteria</taxon>
        <taxon>Hyphomicrobiales</taxon>
        <taxon>Blastochloridaceae</taxon>
        <taxon>Blastochloris</taxon>
    </lineage>
</organism>
<dbReference type="HAMAP" id="MF_00244">
    <property type="entry name" value="NaMN_adenylyltr"/>
    <property type="match status" value="1"/>
</dbReference>
<evidence type="ECO:0000256" key="3">
    <source>
        <dbReference type="ARBA" id="ARBA00009014"/>
    </source>
</evidence>
<dbReference type="Proteomes" id="UP000323886">
    <property type="component" value="Unassembled WGS sequence"/>
</dbReference>
<dbReference type="Gene3D" id="3.40.50.620">
    <property type="entry name" value="HUPs"/>
    <property type="match status" value="1"/>
</dbReference>
<dbReference type="NCBIfam" id="NF000845">
    <property type="entry name" value="PRK00071.2-4"/>
    <property type="match status" value="1"/>
</dbReference>
<comment type="catalytic activity">
    <reaction evidence="10 11">
        <text>nicotinate beta-D-ribonucleotide + ATP + H(+) = deamido-NAD(+) + diphosphate</text>
        <dbReference type="Rhea" id="RHEA:22860"/>
        <dbReference type="ChEBI" id="CHEBI:15378"/>
        <dbReference type="ChEBI" id="CHEBI:30616"/>
        <dbReference type="ChEBI" id="CHEBI:33019"/>
        <dbReference type="ChEBI" id="CHEBI:57502"/>
        <dbReference type="ChEBI" id="CHEBI:58437"/>
        <dbReference type="EC" id="2.7.7.18"/>
    </reaction>
</comment>
<proteinExistence type="inferred from homology"/>
<dbReference type="EMBL" id="VWPL01000014">
    <property type="protein sequence ID" value="KAA5601232.1"/>
    <property type="molecule type" value="Genomic_DNA"/>
</dbReference>
<keyword evidence="8 11" id="KW-0067">ATP-binding</keyword>
<dbReference type="NCBIfam" id="NF000843">
    <property type="entry name" value="PRK00071.2-2"/>
    <property type="match status" value="1"/>
</dbReference>
<evidence type="ECO:0000313" key="13">
    <source>
        <dbReference type="EMBL" id="KAA5601232.1"/>
    </source>
</evidence>
<dbReference type="InterPro" id="IPR004821">
    <property type="entry name" value="Cyt_trans-like"/>
</dbReference>
<dbReference type="UniPathway" id="UPA00253">
    <property type="reaction ID" value="UER00332"/>
</dbReference>
<feature type="domain" description="Cytidyltransferase-like" evidence="12">
    <location>
        <begin position="24"/>
        <end position="202"/>
    </location>
</feature>
<evidence type="ECO:0000256" key="8">
    <source>
        <dbReference type="ARBA" id="ARBA00022840"/>
    </source>
</evidence>
<dbReference type="PANTHER" id="PTHR39321:SF3">
    <property type="entry name" value="PHOSPHOPANTETHEINE ADENYLYLTRANSFERASE"/>
    <property type="match status" value="1"/>
</dbReference>
<evidence type="ECO:0000313" key="14">
    <source>
        <dbReference type="Proteomes" id="UP000323886"/>
    </source>
</evidence>
<dbReference type="Pfam" id="PF01467">
    <property type="entry name" value="CTP_transf_like"/>
    <property type="match status" value="1"/>
</dbReference>
<accession>A0A5M6HZ82</accession>
<dbReference type="AlphaFoldDB" id="A0A5M6HZ82"/>
<evidence type="ECO:0000256" key="6">
    <source>
        <dbReference type="ARBA" id="ARBA00022695"/>
    </source>
</evidence>
<dbReference type="GO" id="GO:0005524">
    <property type="term" value="F:ATP binding"/>
    <property type="evidence" value="ECO:0007669"/>
    <property type="project" value="UniProtKB-KW"/>
</dbReference>
<dbReference type="PANTHER" id="PTHR39321">
    <property type="entry name" value="NICOTINATE-NUCLEOTIDE ADENYLYLTRANSFERASE-RELATED"/>
    <property type="match status" value="1"/>
</dbReference>
<sequence>MARPGREGPPVRLPPHAPGLTIGLFGGSFDPPHAAHRAASLLAMKRLKLDRVWWLVTPGNPLKETTGLPPLADRMAAARALARHPRVNVTGFEAGIGTRYSYDTIAWLVRRCPGVRFVWIMGADNLGNFHRWQRWRAIARLVPIAVVDRGGHRAPFAAPAALALARWRLPEAQAGRLARTAPPAWVFLHGLKSPLSSTALRRLRDPGAATRG</sequence>
<keyword evidence="4 11" id="KW-0662">Pyridine nucleotide biosynthesis</keyword>
<evidence type="ECO:0000256" key="4">
    <source>
        <dbReference type="ARBA" id="ARBA00022642"/>
    </source>
</evidence>
<gene>
    <name evidence="11" type="primary">nadD</name>
    <name evidence="13" type="ORF">F1193_09825</name>
</gene>
<evidence type="ECO:0000256" key="1">
    <source>
        <dbReference type="ARBA" id="ARBA00002324"/>
    </source>
</evidence>